<proteinExistence type="predicted"/>
<evidence type="ECO:0000313" key="6">
    <source>
        <dbReference type="EMBL" id="CAB4022754.1"/>
    </source>
</evidence>
<evidence type="ECO:0000256" key="3">
    <source>
        <dbReference type="ARBA" id="ARBA00022900"/>
    </source>
</evidence>
<dbReference type="InterPro" id="IPR001024">
    <property type="entry name" value="PLAT/LH2_dom"/>
</dbReference>
<accession>A0A7D9J642</accession>
<evidence type="ECO:0000313" key="7">
    <source>
        <dbReference type="Proteomes" id="UP001152795"/>
    </source>
</evidence>
<comment type="caution">
    <text evidence="5">Lacks conserved residue(s) required for the propagation of feature annotation.</text>
</comment>
<dbReference type="SUPFAM" id="SSF57362">
    <property type="entry name" value="BPTI-like"/>
    <property type="match status" value="1"/>
</dbReference>
<dbReference type="InterPro" id="IPR036392">
    <property type="entry name" value="PLAT/LH2_dom_sf"/>
</dbReference>
<evidence type="ECO:0000256" key="1">
    <source>
        <dbReference type="ARBA" id="ARBA00022690"/>
    </source>
</evidence>
<gene>
    <name evidence="6" type="ORF">PACLA_8A073673</name>
</gene>
<feature type="disulfide bond" evidence="5">
    <location>
        <begin position="1124"/>
        <end position="1133"/>
    </location>
</feature>
<organism evidence="6 7">
    <name type="scientific">Paramuricea clavata</name>
    <name type="common">Red gorgonian</name>
    <name type="synonym">Violescent sea-whip</name>
    <dbReference type="NCBI Taxonomy" id="317549"/>
    <lineage>
        <taxon>Eukaryota</taxon>
        <taxon>Metazoa</taxon>
        <taxon>Cnidaria</taxon>
        <taxon>Anthozoa</taxon>
        <taxon>Octocorallia</taxon>
        <taxon>Malacalcyonacea</taxon>
        <taxon>Plexauridae</taxon>
        <taxon>Paramuricea</taxon>
    </lineage>
</organism>
<keyword evidence="3" id="KW-0722">Serine protease inhibitor</keyword>
<dbReference type="CDD" id="cd00054">
    <property type="entry name" value="EGF_CA"/>
    <property type="match status" value="3"/>
</dbReference>
<dbReference type="Pfam" id="PF25024">
    <property type="entry name" value="EGF_TEN"/>
    <property type="match status" value="1"/>
</dbReference>
<dbReference type="EMBL" id="CACRXK020012137">
    <property type="protein sequence ID" value="CAB4022754.1"/>
    <property type="molecule type" value="Genomic_DNA"/>
</dbReference>
<dbReference type="SUPFAM" id="SSF49899">
    <property type="entry name" value="Concanavalin A-like lectins/glucanases"/>
    <property type="match status" value="2"/>
</dbReference>
<dbReference type="Gene3D" id="4.10.410.10">
    <property type="entry name" value="Pancreatic trypsin inhibitor Kunitz domain"/>
    <property type="match status" value="1"/>
</dbReference>
<dbReference type="Gene3D" id="2.60.120.200">
    <property type="match status" value="2"/>
</dbReference>
<keyword evidence="7" id="KW-1185">Reference proteome</keyword>
<dbReference type="InterPro" id="IPR036508">
    <property type="entry name" value="Chitin-bd_dom_sf"/>
</dbReference>
<dbReference type="PROSITE" id="PS50279">
    <property type="entry name" value="BPTI_KUNITZ_2"/>
    <property type="match status" value="1"/>
</dbReference>
<dbReference type="PRINTS" id="PR00759">
    <property type="entry name" value="BASICPTASE"/>
</dbReference>
<dbReference type="InterPro" id="IPR000742">
    <property type="entry name" value="EGF"/>
</dbReference>
<evidence type="ECO:0000256" key="4">
    <source>
        <dbReference type="ARBA" id="ARBA00023157"/>
    </source>
</evidence>
<evidence type="ECO:0000256" key="2">
    <source>
        <dbReference type="ARBA" id="ARBA00022729"/>
    </source>
</evidence>
<dbReference type="InterPro" id="IPR036880">
    <property type="entry name" value="Kunitz_BPTI_sf"/>
</dbReference>
<dbReference type="Gene3D" id="2.60.60.20">
    <property type="entry name" value="PLAT/LH2 domain"/>
    <property type="match status" value="1"/>
</dbReference>
<dbReference type="Gene3D" id="2.10.25.10">
    <property type="entry name" value="Laminin"/>
    <property type="match status" value="3"/>
</dbReference>
<keyword evidence="1" id="KW-0646">Protease inhibitor</keyword>
<feature type="disulfide bond" evidence="5">
    <location>
        <begin position="1092"/>
        <end position="1101"/>
    </location>
</feature>
<dbReference type="InterPro" id="IPR002223">
    <property type="entry name" value="Kunitz_BPTI"/>
</dbReference>
<sequence length="1308" mass="144628">MNIKETVDSGSPLTYMALSGETHKALLLNNQDKLTVTPDKTKTLNTQVNITTPQGDATSLQKDCHVVTCAVSKPPKVPDRFITLILHNKLGRAARVVPSKGRHKNRGYVVGSHSFVKVSIIIKGEKYVEPITFRGEDLETQSKFLLNKALFPISLTPSNTPDAVTNISVTAEAPHAKPLQSWSFSSFDGSSVPGSPSLSVHGEVSAAGDGLHFDGSTSSMDTYVEGSHCLHDTEVCSKGFSFGTKLKIDKIANGYTEPKFILDTGGHGEKTRGISLFVENKKLVAEVTTKNMRYRAATPLVLDQWIYVIMSFKKGLGLSLYYDAQLRSMDNTGSPVPDTHPVDTDKNFLIGRNIEESAKIYYATLRIINGAGRPAVLKPNRGNDDGFPIKPNSTQQIVLMSMSTDNNPIEPVAFHAIDAETSTKLMINHFIRPFVVVPKESKKELTTILVTSPAPSILPKYIWNFKHVDMGVVRDSEPKLMVHGFYKPEEDSLRLLPGDTWIDVGDYKGSCISDPQMCDEGMAMAVKLKFNDEAKNYTDEPRFILDSGAHDSQSRGFSLHYQDGRVYCVVAISNAEWKVSAPITFHEWKYVMFTWKKNEGLSLYVNGHLKDHMKHLVNKPGLHHTDKFSRFEIARNIAGPPYGHAQFTINSLAFFDEHLSKADALREYIYYWGNAAPAFSNRYIKVRFDNKAGTNVRINPSKGGAKDQGYSIKPHMSLELSFVAKGTSANVPVTFRAQDELSGDSLLINTSEEPFAVSPSDSSTHMTVATVTSSVKCMSPNGLFPDSTNEFGYINCTAGSAKRVSCGIGMKWEDETKSCQRKGGLPTLYYATLRLHNNAGKDVELIESEAKEPAHLLTKGEIRKIKLIGHETKHYKFEAIDNSTGEPLVLNNQVFTNVILGDDPDRVMEVTISKPSHFYTVMTHTGIQPDAGTSANVFVQLIGNQGTTEELPLNHAGTKEFQPGQIDKFRVPALDIGKILKVKIKHDGSGKSPSWYLNKITVKDDNQQSYEFPLYDWLTGVNSETEPAEKKLVLYHGKRTCLPSCQNGGECIEGRCQCPSSFEGVSCEKALCPVPCKNGGECVNPTSNECRCPQGFQGQYCENAICTSRCLNGGICIGPNRCTCLPAYSGLRCEISACKPDCINGGLCKEGKCECSSGYSGEYCQIEHTCELPLETGPCLHELRQEIKTGKSEERSESCSKYLTEVLNSCQARGSTYTQAECEKQCDPISNTVCSRIWNPAKCQTDTKRFRFNAQTRTCDQFMFSGCLGNRNNFVTESTCSQACSTDIKRRKRRRAPGVIGRFLRRPF</sequence>
<dbReference type="SMART" id="SM00308">
    <property type="entry name" value="LH2"/>
    <property type="match status" value="1"/>
</dbReference>
<dbReference type="GO" id="GO:0005102">
    <property type="term" value="F:signaling receptor binding"/>
    <property type="evidence" value="ECO:0007669"/>
    <property type="project" value="TreeGrafter"/>
</dbReference>
<keyword evidence="5" id="KW-0245">EGF-like domain</keyword>
<dbReference type="OrthoDB" id="5976200at2759"/>
<dbReference type="GO" id="GO:0004867">
    <property type="term" value="F:serine-type endopeptidase inhibitor activity"/>
    <property type="evidence" value="ECO:0007669"/>
    <property type="project" value="UniProtKB-KW"/>
</dbReference>
<feature type="disulfide bond" evidence="5">
    <location>
        <begin position="1072"/>
        <end position="1082"/>
    </location>
</feature>
<dbReference type="PANTHER" id="PTHR14949:SF56">
    <property type="entry name" value="EGF-LIKE-DOMAIN, MULTIPLE 7"/>
    <property type="match status" value="1"/>
</dbReference>
<name>A0A7D9J642_PARCT</name>
<feature type="disulfide bond" evidence="5">
    <location>
        <begin position="1106"/>
        <end position="1116"/>
    </location>
</feature>
<dbReference type="InterPro" id="IPR020901">
    <property type="entry name" value="Prtase_inh_Kunz-CS"/>
</dbReference>
<dbReference type="PROSITE" id="PS00280">
    <property type="entry name" value="BPTI_KUNITZ_1"/>
    <property type="match status" value="1"/>
</dbReference>
<dbReference type="PROSITE" id="PS50026">
    <property type="entry name" value="EGF_3"/>
    <property type="match status" value="2"/>
</dbReference>
<protein>
    <submittedName>
        <fullName evidence="6">Kunitz-type serine protease inhibitor IX</fullName>
    </submittedName>
</protein>
<dbReference type="PROSITE" id="PS01186">
    <property type="entry name" value="EGF_2"/>
    <property type="match status" value="2"/>
</dbReference>
<dbReference type="PROSITE" id="PS00022">
    <property type="entry name" value="EGF_1"/>
    <property type="match status" value="3"/>
</dbReference>
<dbReference type="Proteomes" id="UP001152795">
    <property type="component" value="Unassembled WGS sequence"/>
</dbReference>
<evidence type="ECO:0000256" key="5">
    <source>
        <dbReference type="PROSITE-ProRule" id="PRU00076"/>
    </source>
</evidence>
<dbReference type="PROSITE" id="PS50095">
    <property type="entry name" value="PLAT"/>
    <property type="match status" value="1"/>
</dbReference>
<keyword evidence="2" id="KW-0732">Signal</keyword>
<dbReference type="CDD" id="cd00109">
    <property type="entry name" value="Kunitz-type"/>
    <property type="match status" value="1"/>
</dbReference>
<comment type="caution">
    <text evidence="6">The sequence shown here is derived from an EMBL/GenBank/DDBJ whole genome shotgun (WGS) entry which is preliminary data.</text>
</comment>
<dbReference type="InterPro" id="IPR013320">
    <property type="entry name" value="ConA-like_dom_sf"/>
</dbReference>
<dbReference type="PANTHER" id="PTHR14949">
    <property type="entry name" value="EGF-LIKE-DOMAIN, MULTIPLE 7, 8"/>
    <property type="match status" value="1"/>
</dbReference>
<dbReference type="GO" id="GO:0009986">
    <property type="term" value="C:cell surface"/>
    <property type="evidence" value="ECO:0007669"/>
    <property type="project" value="TreeGrafter"/>
</dbReference>
<dbReference type="SMART" id="SM00181">
    <property type="entry name" value="EGF"/>
    <property type="match status" value="4"/>
</dbReference>
<dbReference type="SUPFAM" id="SSF49723">
    <property type="entry name" value="Lipase/lipooxygenase domain (PLAT/LH2 domain)"/>
    <property type="match status" value="1"/>
</dbReference>
<dbReference type="Pfam" id="PF01477">
    <property type="entry name" value="PLAT"/>
    <property type="match status" value="1"/>
</dbReference>
<dbReference type="InterPro" id="IPR050969">
    <property type="entry name" value="Dev_Signal_Modulators"/>
</dbReference>
<reference evidence="6" key="1">
    <citation type="submission" date="2020-04" db="EMBL/GenBank/DDBJ databases">
        <authorList>
            <person name="Alioto T."/>
            <person name="Alioto T."/>
            <person name="Gomez Garrido J."/>
        </authorList>
    </citation>
    <scope>NUCLEOTIDE SEQUENCE</scope>
    <source>
        <strain evidence="6">A484AB</strain>
    </source>
</reference>
<dbReference type="GO" id="GO:0008061">
    <property type="term" value="F:chitin binding"/>
    <property type="evidence" value="ECO:0007669"/>
    <property type="project" value="InterPro"/>
</dbReference>
<dbReference type="SUPFAM" id="SSF57625">
    <property type="entry name" value="Invertebrate chitin-binding proteins"/>
    <property type="match status" value="1"/>
</dbReference>
<keyword evidence="4 5" id="KW-1015">Disulfide bond</keyword>
<dbReference type="GO" id="GO:0005576">
    <property type="term" value="C:extracellular region"/>
    <property type="evidence" value="ECO:0007669"/>
    <property type="project" value="TreeGrafter"/>
</dbReference>
<dbReference type="SMART" id="SM00131">
    <property type="entry name" value="KU"/>
    <property type="match status" value="1"/>
</dbReference>